<proteinExistence type="predicted"/>
<protein>
    <submittedName>
        <fullName evidence="2">Uncharacterized protein</fullName>
    </submittedName>
</protein>
<evidence type="ECO:0000313" key="3">
    <source>
        <dbReference type="Proteomes" id="UP000717752"/>
    </source>
</evidence>
<reference evidence="2 3" key="1">
    <citation type="journal article" date="2021" name="MBio">
        <title>Poor Competitiveness of Bradyrhizobium in Pigeon Pea Root Colonization in Indian Soils.</title>
        <authorList>
            <person name="Chalasani D."/>
            <person name="Basu A."/>
            <person name="Pullabhotla S.V.S.R.N."/>
            <person name="Jorrin B."/>
            <person name="Neal A.L."/>
            <person name="Poole P.S."/>
            <person name="Podile A.R."/>
            <person name="Tkacz A."/>
        </authorList>
    </citation>
    <scope>NUCLEOTIDE SEQUENCE [LARGE SCALE GENOMIC DNA]</scope>
    <source>
        <strain evidence="2 3">HU56</strain>
    </source>
</reference>
<dbReference type="EMBL" id="JAEUAK010000002">
    <property type="protein sequence ID" value="MBW9051883.1"/>
    <property type="molecule type" value="Genomic_DNA"/>
</dbReference>
<sequence length="167" mass="17413">MRPLFVATLLTLTGLAAGANASEADFLNSLEGDWSGSGMVMTRIGGAKVNVSCNLKSDASAAAVAMNGSCRGLAIITKSFSANVKAAGQRYVGNYTGPSGQPSKLVGSRTGDALNFNVTWARVTNGDRSANMMIEKVGQNGLRLQTVDRDPASGRSVVTSRIDLQRQ</sequence>
<comment type="caution">
    <text evidence="2">The sequence shown here is derived from an EMBL/GenBank/DDBJ whole genome shotgun (WGS) entry which is preliminary data.</text>
</comment>
<accession>A0ABS7GRB9</accession>
<feature type="signal peptide" evidence="1">
    <location>
        <begin position="1"/>
        <end position="21"/>
    </location>
</feature>
<gene>
    <name evidence="2" type="ORF">JNB85_05575</name>
</gene>
<feature type="chain" id="PRO_5045409821" evidence="1">
    <location>
        <begin position="22"/>
        <end position="167"/>
    </location>
</feature>
<evidence type="ECO:0000313" key="2">
    <source>
        <dbReference type="EMBL" id="MBW9051883.1"/>
    </source>
</evidence>
<organism evidence="2 3">
    <name type="scientific">Rhizobium mesosinicum</name>
    <dbReference type="NCBI Taxonomy" id="335017"/>
    <lineage>
        <taxon>Bacteria</taxon>
        <taxon>Pseudomonadati</taxon>
        <taxon>Pseudomonadota</taxon>
        <taxon>Alphaproteobacteria</taxon>
        <taxon>Hyphomicrobiales</taxon>
        <taxon>Rhizobiaceae</taxon>
        <taxon>Rhizobium/Agrobacterium group</taxon>
        <taxon>Rhizobium</taxon>
    </lineage>
</organism>
<keyword evidence="1" id="KW-0732">Signal</keyword>
<evidence type="ECO:0000256" key="1">
    <source>
        <dbReference type="SAM" id="SignalP"/>
    </source>
</evidence>
<name>A0ABS7GRB9_9HYPH</name>
<dbReference type="Proteomes" id="UP000717752">
    <property type="component" value="Unassembled WGS sequence"/>
</dbReference>
<dbReference type="RefSeq" id="WP_220333377.1">
    <property type="nucleotide sequence ID" value="NZ_JAEUAK010000002.1"/>
</dbReference>
<keyword evidence="3" id="KW-1185">Reference proteome</keyword>